<dbReference type="eggNOG" id="COG1334">
    <property type="taxonomic scope" value="Bacteria"/>
</dbReference>
<dbReference type="AlphaFoldDB" id="W7Q9G5"/>
<dbReference type="PANTHER" id="PTHR37166:SF1">
    <property type="entry name" value="PROTEIN FLAG"/>
    <property type="match status" value="1"/>
</dbReference>
<dbReference type="Proteomes" id="UP000019276">
    <property type="component" value="Unassembled WGS sequence"/>
</dbReference>
<dbReference type="InterPro" id="IPR005186">
    <property type="entry name" value="FlaG"/>
</dbReference>
<feature type="compositionally biased region" description="Polar residues" evidence="1">
    <location>
        <begin position="25"/>
        <end position="41"/>
    </location>
</feature>
<protein>
    <recommendedName>
        <fullName evidence="4">Flagellar protein FlaG protein</fullName>
    </recommendedName>
</protein>
<dbReference type="InterPro" id="IPR035924">
    <property type="entry name" value="FlaG-like_sf"/>
</dbReference>
<organism evidence="2 3">
    <name type="scientific">Catenovulum agarivorans DS-2</name>
    <dbReference type="NCBI Taxonomy" id="1328313"/>
    <lineage>
        <taxon>Bacteria</taxon>
        <taxon>Pseudomonadati</taxon>
        <taxon>Pseudomonadota</taxon>
        <taxon>Gammaproteobacteria</taxon>
        <taxon>Alteromonadales</taxon>
        <taxon>Alteromonadaceae</taxon>
        <taxon>Catenovulum</taxon>
    </lineage>
</organism>
<dbReference type="OrthoDB" id="5741693at2"/>
<dbReference type="Pfam" id="PF03646">
    <property type="entry name" value="FlaG"/>
    <property type="match status" value="1"/>
</dbReference>
<dbReference type="SUPFAM" id="SSF160214">
    <property type="entry name" value="FlaG-like"/>
    <property type="match status" value="1"/>
</dbReference>
<feature type="region of interest" description="Disordered" evidence="1">
    <location>
        <begin position="22"/>
        <end position="59"/>
    </location>
</feature>
<evidence type="ECO:0000313" key="2">
    <source>
        <dbReference type="EMBL" id="EWH09464.1"/>
    </source>
</evidence>
<dbReference type="Gene3D" id="3.30.160.170">
    <property type="entry name" value="FlaG-like"/>
    <property type="match status" value="1"/>
</dbReference>
<comment type="caution">
    <text evidence="2">The sequence shown here is derived from an EMBL/GenBank/DDBJ whole genome shotgun (WGS) entry which is preliminary data.</text>
</comment>
<reference evidence="2 3" key="1">
    <citation type="journal article" date="2014" name="Genome Announc.">
        <title>Draft Genome Sequence of the Agar-Degrading Bacterium Catenovulum sp. Strain DS-2, Isolated from Intestines of Haliotis diversicolor.</title>
        <authorList>
            <person name="Shan D."/>
            <person name="Li X."/>
            <person name="Gu Z."/>
            <person name="Wei G."/>
            <person name="Gao Z."/>
            <person name="Shao Z."/>
        </authorList>
    </citation>
    <scope>NUCLEOTIDE SEQUENCE [LARGE SCALE GENOMIC DNA]</scope>
    <source>
        <strain evidence="2 3">DS-2</strain>
    </source>
</reference>
<feature type="compositionally biased region" description="Basic and acidic residues" evidence="1">
    <location>
        <begin position="43"/>
        <end position="55"/>
    </location>
</feature>
<dbReference type="STRING" id="1328313.DS2_12308"/>
<keyword evidence="3" id="KW-1185">Reference proteome</keyword>
<name>W7Q9G5_9ALTE</name>
<gene>
    <name evidence="2" type="ORF">DS2_12308</name>
</gene>
<sequence>MDMQLEKSGSLFAYASNELEPSRYSVENRQNSDDSVASTANDPKIKVSESAKVTEAEADTAIEGNENILEQAVAEVSEFINAQNRQLNFDYDDSSNRSVIKVTDSESGEVIRQIPSEEMLKLAQRIGELRDDAGEAIGVLINREV</sequence>
<dbReference type="PATRIC" id="fig|1328313.3.peg.2514"/>
<proteinExistence type="predicted"/>
<evidence type="ECO:0000313" key="3">
    <source>
        <dbReference type="Proteomes" id="UP000019276"/>
    </source>
</evidence>
<accession>W7Q9G5</accession>
<dbReference type="RefSeq" id="WP_051479840.1">
    <property type="nucleotide sequence ID" value="NZ_ARZY01000023.1"/>
</dbReference>
<evidence type="ECO:0000256" key="1">
    <source>
        <dbReference type="SAM" id="MobiDB-lite"/>
    </source>
</evidence>
<evidence type="ECO:0008006" key="4">
    <source>
        <dbReference type="Google" id="ProtNLM"/>
    </source>
</evidence>
<dbReference type="EMBL" id="ARZY01000023">
    <property type="protein sequence ID" value="EWH09464.1"/>
    <property type="molecule type" value="Genomic_DNA"/>
</dbReference>
<dbReference type="PANTHER" id="PTHR37166">
    <property type="entry name" value="PROTEIN FLAG"/>
    <property type="match status" value="1"/>
</dbReference>